<feature type="chain" id="PRO_5019161692" evidence="1">
    <location>
        <begin position="19"/>
        <end position="236"/>
    </location>
</feature>
<feature type="signal peptide" evidence="1">
    <location>
        <begin position="1"/>
        <end position="18"/>
    </location>
</feature>
<sequence length="236" mass="26728">MIFLSLAITLLRSHLLLPITPPLPSVILDASLNYFLGVEVIHNETMLHLNQHKYIQDILTRTNMLDSKPADMPGMLGKTLSQHDGALFLDTKLYCSTIGAFQYVTLTRPDIAFVVKNACQFMANPTEVHWLTVKRILRYLQGTSTYGLQLHQHNPLIFKGLASLTSEIIRVQSVLQELCFSSPVPPLVWYDNESATHLAANPVFHARSKHIELTQLSPHLDQVFRKNLSIYYIPVL</sequence>
<accession>A0A438FZ22</accession>
<dbReference type="PANTHER" id="PTHR11439">
    <property type="entry name" value="GAG-POL-RELATED RETROTRANSPOSON"/>
    <property type="match status" value="1"/>
</dbReference>
<gene>
    <name evidence="2" type="primary">RE1_3298</name>
    <name evidence="2" type="ORF">CK203_035824</name>
</gene>
<comment type="caution">
    <text evidence="2">The sequence shown here is derived from an EMBL/GenBank/DDBJ whole genome shotgun (WGS) entry which is preliminary data.</text>
</comment>
<evidence type="ECO:0000256" key="1">
    <source>
        <dbReference type="SAM" id="SignalP"/>
    </source>
</evidence>
<keyword evidence="1" id="KW-0732">Signal</keyword>
<protein>
    <submittedName>
        <fullName evidence="2">Retrovirus-related Pol polyprotein from transposon RE1</fullName>
    </submittedName>
</protein>
<dbReference type="EMBL" id="QGNW01000692">
    <property type="protein sequence ID" value="RVW65145.1"/>
    <property type="molecule type" value="Genomic_DNA"/>
</dbReference>
<dbReference type="PANTHER" id="PTHR11439:SF467">
    <property type="entry name" value="INTEGRASE CATALYTIC DOMAIN-CONTAINING PROTEIN"/>
    <property type="match status" value="1"/>
</dbReference>
<evidence type="ECO:0000313" key="2">
    <source>
        <dbReference type="EMBL" id="RVW65145.1"/>
    </source>
</evidence>
<dbReference type="AlphaFoldDB" id="A0A438FZ22"/>
<reference evidence="2 3" key="1">
    <citation type="journal article" date="2018" name="PLoS Genet.">
        <title>Population sequencing reveals clonal diversity and ancestral inbreeding in the grapevine cultivar Chardonnay.</title>
        <authorList>
            <person name="Roach M.J."/>
            <person name="Johnson D.L."/>
            <person name="Bohlmann J."/>
            <person name="van Vuuren H.J."/>
            <person name="Jones S.J."/>
            <person name="Pretorius I.S."/>
            <person name="Schmidt S.A."/>
            <person name="Borneman A.R."/>
        </authorList>
    </citation>
    <scope>NUCLEOTIDE SEQUENCE [LARGE SCALE GENOMIC DNA]</scope>
    <source>
        <strain evidence="3">cv. Chardonnay</strain>
        <tissue evidence="2">Leaf</tissue>
    </source>
</reference>
<organism evidence="2 3">
    <name type="scientific">Vitis vinifera</name>
    <name type="common">Grape</name>
    <dbReference type="NCBI Taxonomy" id="29760"/>
    <lineage>
        <taxon>Eukaryota</taxon>
        <taxon>Viridiplantae</taxon>
        <taxon>Streptophyta</taxon>
        <taxon>Embryophyta</taxon>
        <taxon>Tracheophyta</taxon>
        <taxon>Spermatophyta</taxon>
        <taxon>Magnoliopsida</taxon>
        <taxon>eudicotyledons</taxon>
        <taxon>Gunneridae</taxon>
        <taxon>Pentapetalae</taxon>
        <taxon>rosids</taxon>
        <taxon>Vitales</taxon>
        <taxon>Vitaceae</taxon>
        <taxon>Viteae</taxon>
        <taxon>Vitis</taxon>
    </lineage>
</organism>
<dbReference type="Proteomes" id="UP000288805">
    <property type="component" value="Unassembled WGS sequence"/>
</dbReference>
<proteinExistence type="predicted"/>
<evidence type="ECO:0000313" key="3">
    <source>
        <dbReference type="Proteomes" id="UP000288805"/>
    </source>
</evidence>
<name>A0A438FZ22_VITVI</name>